<evidence type="ECO:0000313" key="7">
    <source>
        <dbReference type="EMBL" id="MCS7484093.1"/>
    </source>
</evidence>
<feature type="domain" description="Major facilitator superfamily (MFS) profile" evidence="6">
    <location>
        <begin position="6"/>
        <end position="426"/>
    </location>
</feature>
<evidence type="ECO:0000259" key="6">
    <source>
        <dbReference type="PROSITE" id="PS50850"/>
    </source>
</evidence>
<dbReference type="CDD" id="cd17321">
    <property type="entry name" value="MFS_MMR_MDR_like"/>
    <property type="match status" value="1"/>
</dbReference>
<dbReference type="SUPFAM" id="SSF103473">
    <property type="entry name" value="MFS general substrate transporter"/>
    <property type="match status" value="1"/>
</dbReference>
<dbReference type="PRINTS" id="PR01036">
    <property type="entry name" value="TCRTETB"/>
</dbReference>
<keyword evidence="4 5" id="KW-0472">Membrane</keyword>
<feature type="transmembrane region" description="Helical" evidence="5">
    <location>
        <begin position="48"/>
        <end position="65"/>
    </location>
</feature>
<keyword evidence="8" id="KW-1185">Reference proteome</keyword>
<dbReference type="PROSITE" id="PS50850">
    <property type="entry name" value="MFS"/>
    <property type="match status" value="1"/>
</dbReference>
<dbReference type="Proteomes" id="UP001141259">
    <property type="component" value="Unassembled WGS sequence"/>
</dbReference>
<dbReference type="PANTHER" id="PTHR42718:SF49">
    <property type="entry name" value="EXPORT PROTEIN"/>
    <property type="match status" value="1"/>
</dbReference>
<feature type="transmembrane region" description="Helical" evidence="5">
    <location>
        <begin position="285"/>
        <end position="304"/>
    </location>
</feature>
<evidence type="ECO:0000313" key="8">
    <source>
        <dbReference type="Proteomes" id="UP001141259"/>
    </source>
</evidence>
<keyword evidence="2 5" id="KW-0812">Transmembrane</keyword>
<reference evidence="7" key="1">
    <citation type="submission" date="2022-08" db="EMBL/GenBank/DDBJ databases">
        <authorList>
            <person name="Tistechok S."/>
            <person name="Samborskyy M."/>
            <person name="Roman I."/>
        </authorList>
    </citation>
    <scope>NUCLEOTIDE SEQUENCE</scope>
    <source>
        <strain evidence="7">DSM 103496</strain>
    </source>
</reference>
<organism evidence="7 8">
    <name type="scientific">Umezawaea endophytica</name>
    <dbReference type="NCBI Taxonomy" id="1654476"/>
    <lineage>
        <taxon>Bacteria</taxon>
        <taxon>Bacillati</taxon>
        <taxon>Actinomycetota</taxon>
        <taxon>Actinomycetes</taxon>
        <taxon>Pseudonocardiales</taxon>
        <taxon>Pseudonocardiaceae</taxon>
        <taxon>Umezawaea</taxon>
    </lineage>
</organism>
<feature type="transmembrane region" description="Helical" evidence="5">
    <location>
        <begin position="158"/>
        <end position="179"/>
    </location>
</feature>
<feature type="transmembrane region" description="Helical" evidence="5">
    <location>
        <begin position="253"/>
        <end position="273"/>
    </location>
</feature>
<keyword evidence="3 5" id="KW-1133">Transmembrane helix</keyword>
<name>A0A9X3A769_9PSEU</name>
<evidence type="ECO:0000256" key="2">
    <source>
        <dbReference type="ARBA" id="ARBA00022692"/>
    </source>
</evidence>
<dbReference type="PANTHER" id="PTHR42718">
    <property type="entry name" value="MAJOR FACILITATOR SUPERFAMILY MULTIDRUG TRANSPORTER MFSC"/>
    <property type="match status" value="1"/>
</dbReference>
<dbReference type="EMBL" id="JANYMP010000041">
    <property type="protein sequence ID" value="MCS7484093.1"/>
    <property type="molecule type" value="Genomic_DNA"/>
</dbReference>
<feature type="transmembrane region" description="Helical" evidence="5">
    <location>
        <begin position="316"/>
        <end position="337"/>
    </location>
</feature>
<feature type="transmembrane region" description="Helical" evidence="5">
    <location>
        <begin position="216"/>
        <end position="232"/>
    </location>
</feature>
<dbReference type="AlphaFoldDB" id="A0A9X3A769"/>
<feature type="transmembrane region" description="Helical" evidence="5">
    <location>
        <begin position="191"/>
        <end position="210"/>
    </location>
</feature>
<evidence type="ECO:0000256" key="4">
    <source>
        <dbReference type="ARBA" id="ARBA00023136"/>
    </source>
</evidence>
<proteinExistence type="predicted"/>
<feature type="transmembrane region" description="Helical" evidence="5">
    <location>
        <begin position="7"/>
        <end position="28"/>
    </location>
</feature>
<dbReference type="Gene3D" id="1.20.1720.10">
    <property type="entry name" value="Multidrug resistance protein D"/>
    <property type="match status" value="1"/>
</dbReference>
<comment type="caution">
    <text evidence="7">The sequence shown here is derived from an EMBL/GenBank/DDBJ whole genome shotgun (WGS) entry which is preliminary data.</text>
</comment>
<accession>A0A9X3A769</accession>
<dbReference type="Pfam" id="PF07690">
    <property type="entry name" value="MFS_1"/>
    <property type="match status" value="1"/>
</dbReference>
<feature type="transmembrane region" description="Helical" evidence="5">
    <location>
        <begin position="130"/>
        <end position="152"/>
    </location>
</feature>
<evidence type="ECO:0000256" key="3">
    <source>
        <dbReference type="ARBA" id="ARBA00022989"/>
    </source>
</evidence>
<comment type="subcellular location">
    <subcellularLocation>
        <location evidence="1">Cell membrane</location>
        <topology evidence="1">Multi-pass membrane protein</topology>
    </subcellularLocation>
</comment>
<dbReference type="InterPro" id="IPR020846">
    <property type="entry name" value="MFS_dom"/>
</dbReference>
<evidence type="ECO:0000256" key="1">
    <source>
        <dbReference type="ARBA" id="ARBA00004651"/>
    </source>
</evidence>
<sequence length="438" mass="44647">MRQWAPLWAVCAGAAMLLFDVTIVHVALPSTGADLHASLSDLQWVVDVYALVLAALLLTSGALADRFGGRRLFTLGLGVFGAASLACALAPEPWFLITARAVQGVGAACVFATGPALLHQAYEGRARGIAFGVWGAVSGAAAAAGPLVGGVLTHQLNWRWVFLVNVPVSVLAVVLAMTAFTRSPTAADRGLDLLGTACFAAATGSVIYALIRGDRILFGVALAALVAFVLVERRHPHPVLDLRLLRSPAFTGVSLAALTLSLSAYSGLLYVSLRLRGDGLSALQTGLALAPLGVTALVVSSLFGRGLHDTSPRLPIAGGLLLVAAGTLTMTVASWQFVVVGTAVAGTGIGLVSPMLAKTAIGAVPGDRAGMATAANAACRQIGTAVGIAMLGPIFQAHGLRAAFAVCAGMALLGSALSFALLRHPHSAVPRQPVRSSP</sequence>
<gene>
    <name evidence="7" type="ORF">NZH93_45285</name>
</gene>
<feature type="transmembrane region" description="Helical" evidence="5">
    <location>
        <begin position="402"/>
        <end position="422"/>
    </location>
</feature>
<protein>
    <submittedName>
        <fullName evidence="7">MFS transporter</fullName>
    </submittedName>
</protein>
<dbReference type="RefSeq" id="WP_259629547.1">
    <property type="nucleotide sequence ID" value="NZ_JANYMP010000041.1"/>
</dbReference>
<dbReference type="GO" id="GO:0022857">
    <property type="term" value="F:transmembrane transporter activity"/>
    <property type="evidence" value="ECO:0007669"/>
    <property type="project" value="InterPro"/>
</dbReference>
<evidence type="ECO:0000256" key="5">
    <source>
        <dbReference type="SAM" id="Phobius"/>
    </source>
</evidence>
<dbReference type="GO" id="GO:0005886">
    <property type="term" value="C:plasma membrane"/>
    <property type="evidence" value="ECO:0007669"/>
    <property type="project" value="UniProtKB-SubCell"/>
</dbReference>
<dbReference type="Gene3D" id="1.20.1250.20">
    <property type="entry name" value="MFS general substrate transporter like domains"/>
    <property type="match status" value="1"/>
</dbReference>
<feature type="transmembrane region" description="Helical" evidence="5">
    <location>
        <begin position="97"/>
        <end position="118"/>
    </location>
</feature>
<dbReference type="InterPro" id="IPR036259">
    <property type="entry name" value="MFS_trans_sf"/>
</dbReference>
<feature type="transmembrane region" description="Helical" evidence="5">
    <location>
        <begin position="72"/>
        <end position="91"/>
    </location>
</feature>
<dbReference type="InterPro" id="IPR011701">
    <property type="entry name" value="MFS"/>
</dbReference>